<reference evidence="2" key="1">
    <citation type="submission" date="2016-10" db="EMBL/GenBank/DDBJ databases">
        <authorList>
            <person name="Benchimol M."/>
            <person name="Almeida L.G."/>
            <person name="Vasconcelos A.T."/>
            <person name="Perreira-Neves A."/>
            <person name="Rosa I.A."/>
            <person name="Tasca T."/>
            <person name="Bogo M.R."/>
            <person name="de Souza W."/>
        </authorList>
    </citation>
    <scope>NUCLEOTIDE SEQUENCE [LARGE SCALE GENOMIC DNA]</scope>
    <source>
        <strain evidence="2">K</strain>
    </source>
</reference>
<evidence type="ECO:0000313" key="2">
    <source>
        <dbReference type="EMBL" id="OHS96741.1"/>
    </source>
</evidence>
<dbReference type="AlphaFoldDB" id="A0A1J4JGY9"/>
<keyword evidence="1" id="KW-0472">Membrane</keyword>
<comment type="caution">
    <text evidence="2">The sequence shown here is derived from an EMBL/GenBank/DDBJ whole genome shotgun (WGS) entry which is preliminary data.</text>
</comment>
<accession>A0A1J4JGY9</accession>
<dbReference type="GeneID" id="94845909"/>
<keyword evidence="1" id="KW-1133">Transmembrane helix</keyword>
<protein>
    <submittedName>
        <fullName evidence="2">Uncharacterized protein</fullName>
    </submittedName>
</protein>
<gene>
    <name evidence="2" type="ORF">TRFO_37055</name>
</gene>
<dbReference type="Proteomes" id="UP000179807">
    <property type="component" value="Unassembled WGS sequence"/>
</dbReference>
<proteinExistence type="predicted"/>
<dbReference type="RefSeq" id="XP_068349878.1">
    <property type="nucleotide sequence ID" value="XM_068511205.1"/>
</dbReference>
<keyword evidence="1" id="KW-0812">Transmembrane</keyword>
<dbReference type="EMBL" id="MLAK01001156">
    <property type="protein sequence ID" value="OHS96741.1"/>
    <property type="molecule type" value="Genomic_DNA"/>
</dbReference>
<sequence length="285" mass="33573">MDSMMEIPKEGRVSGKIFRTKRMECSLFLFFGLFFVFSSTIFCWFYRAMKDAANFDAYDILTDSIDSNNLNEIDLVNYSFPGLQFKVADVALSPFLTTRSIVKGHYFSSLFDIVYRIRPIRFSRIIETQQISIQYLNNEGETRFTIESFRINGMLQDRECNESFVFNSNYSTYDVNTNTQKMNFLSEVHIKYYFVKADQLFCGFTKDRLIYDETQPTQLLIVVHYASEFLSYGFPSLSFVSVMVFAFIILLLGFVTMLFFLWHCWSYKYVLIKRAILESGVHFER</sequence>
<feature type="transmembrane region" description="Helical" evidence="1">
    <location>
        <begin position="239"/>
        <end position="265"/>
    </location>
</feature>
<evidence type="ECO:0000313" key="3">
    <source>
        <dbReference type="Proteomes" id="UP000179807"/>
    </source>
</evidence>
<name>A0A1J4JGY9_9EUKA</name>
<dbReference type="VEuPathDB" id="TrichDB:TRFO_37055"/>
<evidence type="ECO:0000256" key="1">
    <source>
        <dbReference type="SAM" id="Phobius"/>
    </source>
</evidence>
<keyword evidence="3" id="KW-1185">Reference proteome</keyword>
<organism evidence="2 3">
    <name type="scientific">Tritrichomonas foetus</name>
    <dbReference type="NCBI Taxonomy" id="1144522"/>
    <lineage>
        <taxon>Eukaryota</taxon>
        <taxon>Metamonada</taxon>
        <taxon>Parabasalia</taxon>
        <taxon>Tritrichomonadida</taxon>
        <taxon>Tritrichomonadidae</taxon>
        <taxon>Tritrichomonas</taxon>
    </lineage>
</organism>